<feature type="region of interest" description="Disordered" evidence="1">
    <location>
        <begin position="62"/>
        <end position="90"/>
    </location>
</feature>
<protein>
    <submittedName>
        <fullName evidence="2">Uncharacterized protein</fullName>
    </submittedName>
</protein>
<name>A0A4C1X8X4_EUMVA</name>
<dbReference type="AlphaFoldDB" id="A0A4C1X8X4"/>
<feature type="compositionally biased region" description="Polar residues" evidence="1">
    <location>
        <begin position="63"/>
        <end position="81"/>
    </location>
</feature>
<keyword evidence="3" id="KW-1185">Reference proteome</keyword>
<evidence type="ECO:0000313" key="2">
    <source>
        <dbReference type="EMBL" id="GBP59623.1"/>
    </source>
</evidence>
<dbReference type="EMBL" id="BGZK01000766">
    <property type="protein sequence ID" value="GBP59623.1"/>
    <property type="molecule type" value="Genomic_DNA"/>
</dbReference>
<dbReference type="Proteomes" id="UP000299102">
    <property type="component" value="Unassembled WGS sequence"/>
</dbReference>
<accession>A0A4C1X8X4</accession>
<proteinExistence type="predicted"/>
<reference evidence="2 3" key="1">
    <citation type="journal article" date="2019" name="Commun. Biol.">
        <title>The bagworm genome reveals a unique fibroin gene that provides high tensile strength.</title>
        <authorList>
            <person name="Kono N."/>
            <person name="Nakamura H."/>
            <person name="Ohtoshi R."/>
            <person name="Tomita M."/>
            <person name="Numata K."/>
            <person name="Arakawa K."/>
        </authorList>
    </citation>
    <scope>NUCLEOTIDE SEQUENCE [LARGE SCALE GENOMIC DNA]</scope>
</reference>
<sequence length="126" mass="14179">MYGRRKLVFQDHVPVVANAIRNDRLWEVTLISHPFQAELYFPVSRTRFLHRPARGRALKSFRQFPSPNTRAFPNPDNNASESKPAVASPSVVVQCDGERLNLTSVSTTGTISVHPSHRLVNQSSRS</sequence>
<comment type="caution">
    <text evidence="2">The sequence shown here is derived from an EMBL/GenBank/DDBJ whole genome shotgun (WGS) entry which is preliminary data.</text>
</comment>
<gene>
    <name evidence="2" type="ORF">EVAR_45991_1</name>
</gene>
<evidence type="ECO:0000256" key="1">
    <source>
        <dbReference type="SAM" id="MobiDB-lite"/>
    </source>
</evidence>
<organism evidence="2 3">
    <name type="scientific">Eumeta variegata</name>
    <name type="common">Bagworm moth</name>
    <name type="synonym">Eumeta japonica</name>
    <dbReference type="NCBI Taxonomy" id="151549"/>
    <lineage>
        <taxon>Eukaryota</taxon>
        <taxon>Metazoa</taxon>
        <taxon>Ecdysozoa</taxon>
        <taxon>Arthropoda</taxon>
        <taxon>Hexapoda</taxon>
        <taxon>Insecta</taxon>
        <taxon>Pterygota</taxon>
        <taxon>Neoptera</taxon>
        <taxon>Endopterygota</taxon>
        <taxon>Lepidoptera</taxon>
        <taxon>Glossata</taxon>
        <taxon>Ditrysia</taxon>
        <taxon>Tineoidea</taxon>
        <taxon>Psychidae</taxon>
        <taxon>Oiketicinae</taxon>
        <taxon>Eumeta</taxon>
    </lineage>
</organism>
<evidence type="ECO:0000313" key="3">
    <source>
        <dbReference type="Proteomes" id="UP000299102"/>
    </source>
</evidence>